<comment type="caution">
    <text evidence="2">The sequence shown here is derived from an EMBL/GenBank/DDBJ whole genome shotgun (WGS) entry which is preliminary data.</text>
</comment>
<accession>A0A849VJ33</accession>
<evidence type="ECO:0000313" key="3">
    <source>
        <dbReference type="Proteomes" id="UP000550508"/>
    </source>
</evidence>
<evidence type="ECO:0000256" key="1">
    <source>
        <dbReference type="SAM" id="SignalP"/>
    </source>
</evidence>
<dbReference type="PROSITE" id="PS51257">
    <property type="entry name" value="PROKAR_LIPOPROTEIN"/>
    <property type="match status" value="1"/>
</dbReference>
<keyword evidence="3" id="KW-1185">Reference proteome</keyword>
<evidence type="ECO:0008006" key="4">
    <source>
        <dbReference type="Google" id="ProtNLM"/>
    </source>
</evidence>
<dbReference type="AlphaFoldDB" id="A0A849VJ33"/>
<proteinExistence type="predicted"/>
<dbReference type="EMBL" id="JABUMX010000001">
    <property type="protein sequence ID" value="NTS29868.1"/>
    <property type="molecule type" value="Genomic_DNA"/>
</dbReference>
<gene>
    <name evidence="2" type="ORF">HQ945_01245</name>
</gene>
<protein>
    <recommendedName>
        <fullName evidence="4">Lipoprotein</fullName>
    </recommendedName>
</protein>
<keyword evidence="1" id="KW-0732">Signal</keyword>
<evidence type="ECO:0000313" key="2">
    <source>
        <dbReference type="EMBL" id="NTS29868.1"/>
    </source>
</evidence>
<organism evidence="2 3">
    <name type="scientific">Phyllobacterium pellucidum</name>
    <dbReference type="NCBI Taxonomy" id="2740464"/>
    <lineage>
        <taxon>Bacteria</taxon>
        <taxon>Pseudomonadati</taxon>
        <taxon>Pseudomonadota</taxon>
        <taxon>Alphaproteobacteria</taxon>
        <taxon>Hyphomicrobiales</taxon>
        <taxon>Phyllobacteriaceae</taxon>
        <taxon>Phyllobacterium</taxon>
    </lineage>
</organism>
<dbReference type="Proteomes" id="UP000550508">
    <property type="component" value="Unassembled WGS sequence"/>
</dbReference>
<sequence>MTVARAIAALITACLLMGCSSAKGDWRARYNAVWRTERSCASGYYDCGLRTSNQASLHGARNNRNWH</sequence>
<name>A0A849VJ33_9HYPH</name>
<reference evidence="2 3" key="1">
    <citation type="submission" date="2020-05" db="EMBL/GenBank/DDBJ databases">
        <authorList>
            <person name="Kim M.K."/>
        </authorList>
    </citation>
    <scope>NUCLEOTIDE SEQUENCE [LARGE SCALE GENOMIC DNA]</scope>
    <source>
        <strain evidence="2 3">BT25</strain>
    </source>
</reference>
<dbReference type="RefSeq" id="WP_162737126.1">
    <property type="nucleotide sequence ID" value="NZ_JABUMX010000001.1"/>
</dbReference>
<feature type="chain" id="PRO_5032885776" description="Lipoprotein" evidence="1">
    <location>
        <begin position="25"/>
        <end position="67"/>
    </location>
</feature>
<feature type="signal peptide" evidence="1">
    <location>
        <begin position="1"/>
        <end position="24"/>
    </location>
</feature>